<dbReference type="Gene3D" id="1.10.357.10">
    <property type="entry name" value="Tetracycline Repressor, domain 2"/>
    <property type="match status" value="1"/>
</dbReference>
<evidence type="ECO:0000256" key="1">
    <source>
        <dbReference type="ARBA" id="ARBA00023125"/>
    </source>
</evidence>
<dbReference type="AlphaFoldDB" id="A0A7V2T0J6"/>
<reference evidence="4" key="1">
    <citation type="journal article" date="2020" name="mSystems">
        <title>Genome- and Community-Level Interaction Insights into Carbon Utilization and Element Cycling Functions of Hydrothermarchaeota in Hydrothermal Sediment.</title>
        <authorList>
            <person name="Zhou Z."/>
            <person name="Liu Y."/>
            <person name="Xu W."/>
            <person name="Pan J."/>
            <person name="Luo Z.H."/>
            <person name="Li M."/>
        </authorList>
    </citation>
    <scope>NUCLEOTIDE SEQUENCE [LARGE SCALE GENOMIC DNA]</scope>
    <source>
        <strain evidence="4">HyVt-493</strain>
    </source>
</reference>
<evidence type="ECO:0000313" key="4">
    <source>
        <dbReference type="EMBL" id="HFC92455.1"/>
    </source>
</evidence>
<dbReference type="Pfam" id="PF00440">
    <property type="entry name" value="TetR_N"/>
    <property type="match status" value="1"/>
</dbReference>
<dbReference type="PANTHER" id="PTHR30055:SF223">
    <property type="entry name" value="HTH-TYPE TRANSCRIPTIONAL REGULATOR UIDR"/>
    <property type="match status" value="1"/>
</dbReference>
<dbReference type="PRINTS" id="PR00455">
    <property type="entry name" value="HTHTETR"/>
</dbReference>
<protein>
    <submittedName>
        <fullName evidence="4">TetR/AcrR family transcriptional regulator</fullName>
    </submittedName>
</protein>
<organism evidence="4">
    <name type="scientific">Leucothrix mucor</name>
    <dbReference type="NCBI Taxonomy" id="45248"/>
    <lineage>
        <taxon>Bacteria</taxon>
        <taxon>Pseudomonadati</taxon>
        <taxon>Pseudomonadota</taxon>
        <taxon>Gammaproteobacteria</taxon>
        <taxon>Thiotrichales</taxon>
        <taxon>Thiotrichaceae</taxon>
        <taxon>Leucothrix</taxon>
    </lineage>
</organism>
<dbReference type="Proteomes" id="UP000885750">
    <property type="component" value="Unassembled WGS sequence"/>
</dbReference>
<accession>A0A7V2T0J6</accession>
<dbReference type="InterPro" id="IPR050109">
    <property type="entry name" value="HTH-type_TetR-like_transc_reg"/>
</dbReference>
<dbReference type="Gene3D" id="1.10.10.60">
    <property type="entry name" value="Homeodomain-like"/>
    <property type="match status" value="1"/>
</dbReference>
<evidence type="ECO:0000256" key="2">
    <source>
        <dbReference type="PROSITE-ProRule" id="PRU00335"/>
    </source>
</evidence>
<sequence length="203" mass="23302">MSKRLSAEKRRESFINAAMKLFASKGFHGVSVDEIVAAVGVSPAVLYKHFTSKEQLYEAVLHEHASTREDFIVAVLDTDGSFESVLRAMTRIYVASVAWQPDRLKMELHNLLEGMEMSDEFLNNHWKTFSDYIDIELQEKIDANEIPSLNTRMAGLMFQGMVREIIISQALEKNDRFPELYLDEMVDELLRLFFTACGLKKNE</sequence>
<dbReference type="InterPro" id="IPR009057">
    <property type="entry name" value="Homeodomain-like_sf"/>
</dbReference>
<dbReference type="GO" id="GO:0003700">
    <property type="term" value="F:DNA-binding transcription factor activity"/>
    <property type="evidence" value="ECO:0007669"/>
    <property type="project" value="TreeGrafter"/>
</dbReference>
<proteinExistence type="predicted"/>
<dbReference type="PROSITE" id="PS01081">
    <property type="entry name" value="HTH_TETR_1"/>
    <property type="match status" value="1"/>
</dbReference>
<dbReference type="InterPro" id="IPR001647">
    <property type="entry name" value="HTH_TetR"/>
</dbReference>
<dbReference type="GO" id="GO:0000976">
    <property type="term" value="F:transcription cis-regulatory region binding"/>
    <property type="evidence" value="ECO:0007669"/>
    <property type="project" value="TreeGrafter"/>
</dbReference>
<dbReference type="PANTHER" id="PTHR30055">
    <property type="entry name" value="HTH-TYPE TRANSCRIPTIONAL REGULATOR RUTR"/>
    <property type="match status" value="1"/>
</dbReference>
<dbReference type="SUPFAM" id="SSF46689">
    <property type="entry name" value="Homeodomain-like"/>
    <property type="match status" value="1"/>
</dbReference>
<gene>
    <name evidence="4" type="ORF">ENJ51_06550</name>
</gene>
<feature type="domain" description="HTH tetR-type" evidence="3">
    <location>
        <begin position="8"/>
        <end position="68"/>
    </location>
</feature>
<evidence type="ECO:0000259" key="3">
    <source>
        <dbReference type="PROSITE" id="PS50977"/>
    </source>
</evidence>
<dbReference type="PROSITE" id="PS50977">
    <property type="entry name" value="HTH_TETR_2"/>
    <property type="match status" value="1"/>
</dbReference>
<feature type="DNA-binding region" description="H-T-H motif" evidence="2">
    <location>
        <begin position="31"/>
        <end position="50"/>
    </location>
</feature>
<dbReference type="InterPro" id="IPR023772">
    <property type="entry name" value="DNA-bd_HTH_TetR-type_CS"/>
</dbReference>
<keyword evidence="1 2" id="KW-0238">DNA-binding</keyword>
<dbReference type="SUPFAM" id="SSF48498">
    <property type="entry name" value="Tetracyclin repressor-like, C-terminal domain"/>
    <property type="match status" value="1"/>
</dbReference>
<name>A0A7V2T0J6_LEUMU</name>
<dbReference type="InterPro" id="IPR036271">
    <property type="entry name" value="Tet_transcr_reg_TetR-rel_C_sf"/>
</dbReference>
<dbReference type="EMBL" id="DRMS01000246">
    <property type="protein sequence ID" value="HFC92455.1"/>
    <property type="molecule type" value="Genomic_DNA"/>
</dbReference>
<comment type="caution">
    <text evidence="4">The sequence shown here is derived from an EMBL/GenBank/DDBJ whole genome shotgun (WGS) entry which is preliminary data.</text>
</comment>